<proteinExistence type="predicted"/>
<sequence>MLRPPAPNSLKLIALAFRKLCPRPRNGGGGGGGGRSGGELGERVRSASRTEDGEGMACSRTPLYAAPALGANNSSSSSSSMPSLMSPLLGARNSSSSSSMPPPISHFRVADSSAAGFSFLTRRRSGFSPASPLPPLPPVSATTTRGSSGRY</sequence>
<reference evidence="2" key="2">
    <citation type="journal article" date="2015" name="Data Brief">
        <title>Shoot transcriptome of the giant reed, Arundo donax.</title>
        <authorList>
            <person name="Barrero R.A."/>
            <person name="Guerrero F.D."/>
            <person name="Moolhuijzen P."/>
            <person name="Goolsby J.A."/>
            <person name="Tidwell J."/>
            <person name="Bellgard S.E."/>
            <person name="Bellgard M.I."/>
        </authorList>
    </citation>
    <scope>NUCLEOTIDE SEQUENCE</scope>
    <source>
        <tissue evidence="2">Shoot tissue taken approximately 20 cm above the soil surface</tissue>
    </source>
</reference>
<organism evidence="2">
    <name type="scientific">Arundo donax</name>
    <name type="common">Giant reed</name>
    <name type="synonym">Donax arundinaceus</name>
    <dbReference type="NCBI Taxonomy" id="35708"/>
    <lineage>
        <taxon>Eukaryota</taxon>
        <taxon>Viridiplantae</taxon>
        <taxon>Streptophyta</taxon>
        <taxon>Embryophyta</taxon>
        <taxon>Tracheophyta</taxon>
        <taxon>Spermatophyta</taxon>
        <taxon>Magnoliopsida</taxon>
        <taxon>Liliopsida</taxon>
        <taxon>Poales</taxon>
        <taxon>Poaceae</taxon>
        <taxon>PACMAD clade</taxon>
        <taxon>Arundinoideae</taxon>
        <taxon>Arundineae</taxon>
        <taxon>Arundo</taxon>
    </lineage>
</organism>
<name>A0A0A9DV92_ARUDO</name>
<feature type="compositionally biased region" description="Gly residues" evidence="1">
    <location>
        <begin position="26"/>
        <end position="39"/>
    </location>
</feature>
<evidence type="ECO:0000256" key="1">
    <source>
        <dbReference type="SAM" id="MobiDB-lite"/>
    </source>
</evidence>
<protein>
    <submittedName>
        <fullName evidence="2">Uncharacterized protein</fullName>
    </submittedName>
</protein>
<feature type="compositionally biased region" description="Low complexity" evidence="1">
    <location>
        <begin position="65"/>
        <end position="99"/>
    </location>
</feature>
<feature type="compositionally biased region" description="Basic and acidic residues" evidence="1">
    <location>
        <begin position="40"/>
        <end position="52"/>
    </location>
</feature>
<dbReference type="EMBL" id="GBRH01210218">
    <property type="protein sequence ID" value="JAD87677.1"/>
    <property type="molecule type" value="Transcribed_RNA"/>
</dbReference>
<evidence type="ECO:0000313" key="2">
    <source>
        <dbReference type="EMBL" id="JAD87677.1"/>
    </source>
</evidence>
<reference evidence="2" key="1">
    <citation type="submission" date="2014-09" db="EMBL/GenBank/DDBJ databases">
        <authorList>
            <person name="Magalhaes I.L.F."/>
            <person name="Oliveira U."/>
            <person name="Santos F.R."/>
            <person name="Vidigal T.H.D.A."/>
            <person name="Brescovit A.D."/>
            <person name="Santos A.J."/>
        </authorList>
    </citation>
    <scope>NUCLEOTIDE SEQUENCE</scope>
    <source>
        <tissue evidence="2">Shoot tissue taken approximately 20 cm above the soil surface</tissue>
    </source>
</reference>
<dbReference type="AlphaFoldDB" id="A0A0A9DV92"/>
<accession>A0A0A9DV92</accession>
<feature type="region of interest" description="Disordered" evidence="1">
    <location>
        <begin position="23"/>
        <end position="107"/>
    </location>
</feature>
<feature type="region of interest" description="Disordered" evidence="1">
    <location>
        <begin position="124"/>
        <end position="151"/>
    </location>
</feature>